<proteinExistence type="predicted"/>
<dbReference type="KEGG" id="gfo:GFO_3115"/>
<gene>
    <name evidence="3" type="ordered locus">GFO_3115</name>
</gene>
<organism evidence="3 4">
    <name type="scientific">Christiangramia forsetii (strain DSM 17595 / CGMCC 1.15422 / KT0803)</name>
    <name type="common">Gramella forsetii</name>
    <dbReference type="NCBI Taxonomy" id="411154"/>
    <lineage>
        <taxon>Bacteria</taxon>
        <taxon>Pseudomonadati</taxon>
        <taxon>Bacteroidota</taxon>
        <taxon>Flavobacteriia</taxon>
        <taxon>Flavobacteriales</taxon>
        <taxon>Flavobacteriaceae</taxon>
        <taxon>Christiangramia</taxon>
    </lineage>
</organism>
<dbReference type="AlphaFoldDB" id="A0M614"/>
<dbReference type="HOGENOM" id="CLU_100965_3_0_10"/>
<name>A0M614_CHRFK</name>
<accession>A0M614</accession>
<sequence>MKKFLVFSLLLISFQIMTTQSLSEYKWKNRLIVVFSDSEKLEKQLYEFKNEAKAFQERKLIVIQAAPKTSRILMPEMSGWQDSNLYQEMKLEKKTDFEIILVGLDGEVKLRQQKLLETKKLFDFIDSMPMRQSEIQKHN</sequence>
<dbReference type="Proteomes" id="UP000000755">
    <property type="component" value="Chromosome"/>
</dbReference>
<keyword evidence="1" id="KW-0732">Signal</keyword>
<evidence type="ECO:0000313" key="3">
    <source>
        <dbReference type="EMBL" id="CAL68059.1"/>
    </source>
</evidence>
<dbReference type="Pfam" id="PF13778">
    <property type="entry name" value="DUF4174"/>
    <property type="match status" value="1"/>
</dbReference>
<feature type="domain" description="DUF4174" evidence="2">
    <location>
        <begin position="22"/>
        <end position="134"/>
    </location>
</feature>
<dbReference type="InterPro" id="IPR025232">
    <property type="entry name" value="DUF4174"/>
</dbReference>
<dbReference type="OrthoDB" id="7362103at2"/>
<evidence type="ECO:0000256" key="1">
    <source>
        <dbReference type="ARBA" id="ARBA00022729"/>
    </source>
</evidence>
<dbReference type="EMBL" id="CU207366">
    <property type="protein sequence ID" value="CAL68059.1"/>
    <property type="molecule type" value="Genomic_DNA"/>
</dbReference>
<dbReference type="eggNOG" id="ENOG5033B8F">
    <property type="taxonomic scope" value="Bacteria"/>
</dbReference>
<dbReference type="STRING" id="411154.GFO_3115"/>
<reference evidence="3 4" key="1">
    <citation type="journal article" date="2006" name="Environ. Microbiol.">
        <title>Whole genome analysis of the marine Bacteroidetes'Gramella forsetii' reveals adaptations to degradation of polymeric organic matter.</title>
        <authorList>
            <person name="Bauer M."/>
            <person name="Kube M."/>
            <person name="Teeling H."/>
            <person name="Richter M."/>
            <person name="Lombardot T."/>
            <person name="Allers E."/>
            <person name="Wuerdemann C.A."/>
            <person name="Quast C."/>
            <person name="Kuhl H."/>
            <person name="Knaust F."/>
            <person name="Woebken D."/>
            <person name="Bischof K."/>
            <person name="Mussmann M."/>
            <person name="Choudhuri J.V."/>
            <person name="Meyer F."/>
            <person name="Reinhardt R."/>
            <person name="Amann R.I."/>
            <person name="Gloeckner F.O."/>
        </authorList>
    </citation>
    <scope>NUCLEOTIDE SEQUENCE [LARGE SCALE GENOMIC DNA]</scope>
    <source>
        <strain evidence="3 4">KT0803</strain>
    </source>
</reference>
<dbReference type="RefSeq" id="WP_011710960.1">
    <property type="nucleotide sequence ID" value="NC_008571.1"/>
</dbReference>
<evidence type="ECO:0000313" key="4">
    <source>
        <dbReference type="Proteomes" id="UP000000755"/>
    </source>
</evidence>
<evidence type="ECO:0000259" key="2">
    <source>
        <dbReference type="Pfam" id="PF13778"/>
    </source>
</evidence>
<protein>
    <recommendedName>
        <fullName evidence="2">DUF4174 domain-containing protein</fullName>
    </recommendedName>
</protein>